<protein>
    <recommendedName>
        <fullName evidence="8">Ancillary SecYEG translocon subunit</fullName>
    </recommendedName>
</protein>
<feature type="domain" description="Ancillary SecYEG translocon subunit/Cell division coordinator CpoB TPR" evidence="11">
    <location>
        <begin position="15"/>
        <end position="208"/>
    </location>
</feature>
<dbReference type="InterPro" id="IPR011990">
    <property type="entry name" value="TPR-like_helical_dom_sf"/>
</dbReference>
<evidence type="ECO:0000256" key="7">
    <source>
        <dbReference type="ARBA" id="ARBA00024197"/>
    </source>
</evidence>
<feature type="transmembrane region" description="Helical" evidence="10">
    <location>
        <begin position="21"/>
        <end position="42"/>
    </location>
</feature>
<evidence type="ECO:0000256" key="4">
    <source>
        <dbReference type="ARBA" id="ARBA00022989"/>
    </source>
</evidence>
<evidence type="ECO:0000256" key="10">
    <source>
        <dbReference type="SAM" id="Phobius"/>
    </source>
</evidence>
<dbReference type="Gene3D" id="1.25.40.10">
    <property type="entry name" value="Tetratricopeptide repeat domain"/>
    <property type="match status" value="1"/>
</dbReference>
<keyword evidence="4 10" id="KW-1133">Transmembrane helix</keyword>
<accession>A0ABY4DP67</accession>
<sequence>MATHIQDQEELENFKYFWKSWGRWLFTVLVLVALAYLGHVWYQNHQLKKDQQAAEVLAQMVEKAQNQGDQNAIRADLADLQQNYPGSIAAAQGTLMAAATEFDNGKYDVAEGHLNWVLKNQKAPLVQALAAQRLAIVYLQQKKYTEALTALDTPVDADFEPLLLETKGDVYAAEGKAKEALAAYEQTLNKLPKEAGNRELLQLKADQLK</sequence>
<dbReference type="PROSITE" id="PS50005">
    <property type="entry name" value="TPR"/>
    <property type="match status" value="1"/>
</dbReference>
<evidence type="ECO:0000256" key="5">
    <source>
        <dbReference type="ARBA" id="ARBA00023136"/>
    </source>
</evidence>
<name>A0ABY4DP67_9NEIS</name>
<dbReference type="RefSeq" id="WP_244783922.1">
    <property type="nucleotide sequence ID" value="NZ_CP091508.1"/>
</dbReference>
<evidence type="ECO:0000256" key="9">
    <source>
        <dbReference type="PROSITE-ProRule" id="PRU00339"/>
    </source>
</evidence>
<dbReference type="InterPro" id="IPR026039">
    <property type="entry name" value="YfgM"/>
</dbReference>
<dbReference type="EMBL" id="CP091508">
    <property type="protein sequence ID" value="UOO80851.1"/>
    <property type="molecule type" value="Genomic_DNA"/>
</dbReference>
<evidence type="ECO:0000256" key="3">
    <source>
        <dbReference type="ARBA" id="ARBA00022692"/>
    </source>
</evidence>
<keyword evidence="13" id="KW-1185">Reference proteome</keyword>
<proteinExistence type="inferred from homology"/>
<evidence type="ECO:0000259" key="11">
    <source>
        <dbReference type="Pfam" id="PF09976"/>
    </source>
</evidence>
<organism evidence="12 13">
    <name type="scientific">Uruburuella testudinis</name>
    <dbReference type="NCBI Taxonomy" id="1282863"/>
    <lineage>
        <taxon>Bacteria</taxon>
        <taxon>Pseudomonadati</taxon>
        <taxon>Pseudomonadota</taxon>
        <taxon>Betaproteobacteria</taxon>
        <taxon>Neisseriales</taxon>
        <taxon>Neisseriaceae</taxon>
        <taxon>Uruburuella</taxon>
    </lineage>
</organism>
<keyword evidence="3 10" id="KW-0812">Transmembrane</keyword>
<comment type="similarity">
    <text evidence="7">Belongs to the YfgM family.</text>
</comment>
<feature type="repeat" description="TPR" evidence="9">
    <location>
        <begin position="161"/>
        <end position="194"/>
    </location>
</feature>
<dbReference type="InterPro" id="IPR018704">
    <property type="entry name" value="SecYEG/CpoB_TPR"/>
</dbReference>
<dbReference type="PANTHER" id="PTHR38035:SF1">
    <property type="entry name" value="ANCILLARY SECYEG TRANSLOCON SUBUNIT"/>
    <property type="match status" value="1"/>
</dbReference>
<gene>
    <name evidence="12" type="ORF">LVJ83_07590</name>
</gene>
<evidence type="ECO:0000256" key="6">
    <source>
        <dbReference type="ARBA" id="ARBA00023186"/>
    </source>
</evidence>
<evidence type="ECO:0000256" key="1">
    <source>
        <dbReference type="ARBA" id="ARBA00004401"/>
    </source>
</evidence>
<keyword evidence="9" id="KW-0802">TPR repeat</keyword>
<keyword evidence="6" id="KW-0143">Chaperone</keyword>
<reference evidence="12 13" key="1">
    <citation type="journal article" date="2022" name="Res Sq">
        <title>Evolution of multicellular longitudinally dividing oral cavity symbionts (Neisseriaceae).</title>
        <authorList>
            <person name="Nyongesa S."/>
            <person name="Weber P."/>
            <person name="Bernet E."/>
            <person name="Pullido F."/>
            <person name="Nieckarz M."/>
            <person name="Delaby M."/>
            <person name="Nieves C."/>
            <person name="Viehboeck T."/>
            <person name="Krause N."/>
            <person name="Rivera-Millot A."/>
            <person name="Nakamura A."/>
            <person name="Vischer N."/>
            <person name="VanNieuwenhze M."/>
            <person name="Brun Y."/>
            <person name="Cava F."/>
            <person name="Bulgheresi S."/>
            <person name="Veyrier F."/>
        </authorList>
    </citation>
    <scope>NUCLEOTIDE SEQUENCE [LARGE SCALE GENOMIC DNA]</scope>
    <source>
        <strain evidence="12 13">CCUG 63373m</strain>
    </source>
</reference>
<evidence type="ECO:0000256" key="2">
    <source>
        <dbReference type="ARBA" id="ARBA00022475"/>
    </source>
</evidence>
<evidence type="ECO:0000313" key="13">
    <source>
        <dbReference type="Proteomes" id="UP000829817"/>
    </source>
</evidence>
<comment type="subcellular location">
    <subcellularLocation>
        <location evidence="1">Cell membrane</location>
        <topology evidence="1">Single-pass type II membrane protein</topology>
    </subcellularLocation>
</comment>
<keyword evidence="5 10" id="KW-0472">Membrane</keyword>
<dbReference type="Proteomes" id="UP000829817">
    <property type="component" value="Chromosome"/>
</dbReference>
<dbReference type="Pfam" id="PF09976">
    <property type="entry name" value="TPR_21"/>
    <property type="match status" value="1"/>
</dbReference>
<dbReference type="SUPFAM" id="SSF48452">
    <property type="entry name" value="TPR-like"/>
    <property type="match status" value="1"/>
</dbReference>
<dbReference type="PANTHER" id="PTHR38035">
    <property type="entry name" value="UPF0070 PROTEIN YFGM"/>
    <property type="match status" value="1"/>
</dbReference>
<dbReference type="InterPro" id="IPR019734">
    <property type="entry name" value="TPR_rpt"/>
</dbReference>
<evidence type="ECO:0000256" key="8">
    <source>
        <dbReference type="ARBA" id="ARBA00024235"/>
    </source>
</evidence>
<evidence type="ECO:0000313" key="12">
    <source>
        <dbReference type="EMBL" id="UOO80851.1"/>
    </source>
</evidence>
<keyword evidence="2" id="KW-1003">Cell membrane</keyword>
<dbReference type="PIRSF" id="PIRSF006170">
    <property type="entry name" value="YfgM"/>
    <property type="match status" value="1"/>
</dbReference>